<dbReference type="PROSITE" id="PS51387">
    <property type="entry name" value="FAD_PCMH"/>
    <property type="match status" value="1"/>
</dbReference>
<dbReference type="InterPro" id="IPR005107">
    <property type="entry name" value="CO_DH_flav_C"/>
</dbReference>
<dbReference type="PANTHER" id="PTHR45444">
    <property type="entry name" value="XANTHINE DEHYDROGENASE"/>
    <property type="match status" value="1"/>
</dbReference>
<dbReference type="InterPro" id="IPR016169">
    <property type="entry name" value="FAD-bd_PCMH_sub2"/>
</dbReference>
<dbReference type="GO" id="GO:0071949">
    <property type="term" value="F:FAD binding"/>
    <property type="evidence" value="ECO:0007669"/>
    <property type="project" value="InterPro"/>
</dbReference>
<dbReference type="SUPFAM" id="SSF56176">
    <property type="entry name" value="FAD-binding/transporter-associated domain-like"/>
    <property type="match status" value="1"/>
</dbReference>
<dbReference type="Pfam" id="PF02738">
    <property type="entry name" value="MoCoBD_1"/>
    <property type="match status" value="1"/>
</dbReference>
<dbReference type="Gene3D" id="3.90.1170.50">
    <property type="entry name" value="Aldehyde oxidase/xanthine dehydrogenase, a/b hammerhead"/>
    <property type="match status" value="1"/>
</dbReference>
<dbReference type="PANTHER" id="PTHR45444:SF3">
    <property type="entry name" value="XANTHINE DEHYDROGENASE"/>
    <property type="match status" value="1"/>
</dbReference>
<keyword evidence="9" id="KW-0500">Molybdenum</keyword>
<feature type="active site" description="Proton acceptor" evidence="7">
    <location>
        <position position="957"/>
    </location>
</feature>
<dbReference type="InterPro" id="IPR002346">
    <property type="entry name" value="Mopterin_DH_FAD-bd"/>
</dbReference>
<dbReference type="Gene3D" id="3.30.465.10">
    <property type="match status" value="1"/>
</dbReference>
<evidence type="ECO:0000256" key="8">
    <source>
        <dbReference type="PIRSR" id="PIRSR000127-2"/>
    </source>
</evidence>
<comment type="similarity">
    <text evidence="2">Belongs to the xanthine dehydrogenase family.</text>
</comment>
<keyword evidence="4" id="KW-0560">Oxidoreductase</keyword>
<proteinExistence type="inferred from homology"/>
<dbReference type="InterPro" id="IPR000674">
    <property type="entry name" value="Ald_Oxase/Xan_DH_a/b"/>
</dbReference>
<dbReference type="Pfam" id="PF03450">
    <property type="entry name" value="CO_deh_flav_C"/>
    <property type="match status" value="1"/>
</dbReference>
<dbReference type="InterPro" id="IPR046867">
    <property type="entry name" value="AldOxase/xan_DH_MoCoBD2"/>
</dbReference>
<dbReference type="FunFam" id="3.90.1170.50:FF:000001">
    <property type="entry name" value="Aldehyde oxidase 1"/>
    <property type="match status" value="1"/>
</dbReference>
<dbReference type="InterPro" id="IPR016166">
    <property type="entry name" value="FAD-bd_PCMH"/>
</dbReference>
<keyword evidence="3" id="KW-0408">Iron</keyword>
<accession>A0A2T7NYJ2</accession>
<dbReference type="SUPFAM" id="SSF55447">
    <property type="entry name" value="CO dehydrogenase flavoprotein C-terminal domain-like"/>
    <property type="match status" value="1"/>
</dbReference>
<dbReference type="EMBL" id="PZQS01000008">
    <property type="protein sequence ID" value="PVD26224.1"/>
    <property type="molecule type" value="Genomic_DNA"/>
</dbReference>
<comment type="cofactor">
    <cofactor evidence="1 8">
        <name>FAD</name>
        <dbReference type="ChEBI" id="CHEBI:57692"/>
    </cofactor>
</comment>
<evidence type="ECO:0000256" key="5">
    <source>
        <dbReference type="ARBA" id="ARBA00023014"/>
    </source>
</evidence>
<name>A0A2T7NYJ2_POMCA</name>
<dbReference type="GO" id="GO:0005506">
    <property type="term" value="F:iron ion binding"/>
    <property type="evidence" value="ECO:0007669"/>
    <property type="project" value="InterPro"/>
</dbReference>
<evidence type="ECO:0000313" key="11">
    <source>
        <dbReference type="EMBL" id="PVD26224.1"/>
    </source>
</evidence>
<dbReference type="InterPro" id="IPR008274">
    <property type="entry name" value="AldOxase/xan_DH_MoCoBD1"/>
</dbReference>
<keyword evidence="5" id="KW-0411">Iron-sulfur</keyword>
<evidence type="ECO:0000259" key="10">
    <source>
        <dbReference type="PROSITE" id="PS51387"/>
    </source>
</evidence>
<dbReference type="Proteomes" id="UP000245119">
    <property type="component" value="Linkage Group LG8"/>
</dbReference>
<dbReference type="Pfam" id="PF20256">
    <property type="entry name" value="MoCoBD_2"/>
    <property type="match status" value="1"/>
</dbReference>
<sequence length="1010" mass="111129">MLHRGLGTHSDKSFNFVVVEACHVKELTAIEKEETGIKFGASVTFASMERALRDVVEFLPEEKARVATAFLEMLLWFGSNQIRNVASIAGNILSASPTSDLNPLLLACGAILEVSNTDGERHTVKIDHSFFKANKQTAIAANEIVLSVFIPFSTQNEYLYGYQQATRKECDVSIVNAGMQVMLDTRDRVSKLVIAFGGLADTTVVAANTMEKLIGCTWNEDLLHQACALLSSDFPLKEGPEYDMVQYRKTLVVSFFFKFYLTVLHNLQQKVSSNRICSTDMSAIMPLEREAVKSLQRFEPVPDTQLPNDALRRPLVHESAYQQATGEALYLDDMAPMKGELYIAFVLSSKAHAKLVNVDPSLALKMPGVVDFISHVDIPGKKVWGTFQDDEVFAISEVIYKGQPVGAVLADTVVRAQNAASAVVVEYEELDSIITIEDAIEKKSFFDYNPCIEKGDVETAMALAENVLEGEFTVGAQEHFYLETFSVIVYPGEDGELEVFSSTQNPAGVQQALSAVLGLPLHKVTVRTKRIGGGFGGKELRAPLVALPAAVAAVKCGRPVRCILTREEDMVMTSQKHSVLAKYKIGFSSLGQIKALDCQFFLNGGCSVDISYKVLDKTIVDSDFCYMIPNLRARGQLRELNFYKDGDTTHYNQVLEECNIKRCWEEVITQSNFHQRRRQVNLFNSENRWHKRGICLSPSKFGLGFFLPIQNQAGALVNLYIDGTVLVAHGGVEMGQGLHTKTKQIASNVFQVPASKIRVNETSTSVVPNASPTADSLSSDLYVVAVLNACNILRERLKPIQEQNPGCSWEELIAAAYNARVSLSATGFYKTPDVSYDVKTNTGRPYACYTFGAACTEVEIDCLTGDHQVLRTDIIMDVGKSLNPAIDIGQIEGAFMQGYGILMLEKHVVQPDGTLLTRGSDTYKIPSMGNIPQSFNVSLLQDSGNTRAFYSSEGIGEPAMLLAGSVFFAVCDAIKAAREDEGLDPVYDMNIPATPDRIRMACVDRFTNIV</sequence>
<evidence type="ECO:0000313" key="12">
    <source>
        <dbReference type="Proteomes" id="UP000245119"/>
    </source>
</evidence>
<dbReference type="InterPro" id="IPR016208">
    <property type="entry name" value="Ald_Oxase/xanthine_DH-like"/>
</dbReference>
<dbReference type="FunFam" id="3.30.365.10:FF:000001">
    <property type="entry name" value="Xanthine dehydrogenase oxidase"/>
    <property type="match status" value="1"/>
</dbReference>
<dbReference type="GO" id="GO:0016491">
    <property type="term" value="F:oxidoreductase activity"/>
    <property type="evidence" value="ECO:0007669"/>
    <property type="project" value="UniProtKB-KW"/>
</dbReference>
<feature type="binding site" evidence="8">
    <location>
        <position position="77"/>
    </location>
    <ligand>
        <name>FAD</name>
        <dbReference type="ChEBI" id="CHEBI:57692"/>
    </ligand>
</feature>
<dbReference type="Pfam" id="PF00941">
    <property type="entry name" value="FAD_binding_5"/>
    <property type="match status" value="1"/>
</dbReference>
<evidence type="ECO:0000256" key="9">
    <source>
        <dbReference type="PIRSR" id="PIRSR000127-3"/>
    </source>
</evidence>
<reference evidence="11 12" key="1">
    <citation type="submission" date="2018-04" db="EMBL/GenBank/DDBJ databases">
        <title>The genome of golden apple snail Pomacea canaliculata provides insight into stress tolerance and invasive adaptation.</title>
        <authorList>
            <person name="Liu C."/>
            <person name="Liu B."/>
            <person name="Ren Y."/>
            <person name="Zhang Y."/>
            <person name="Wang H."/>
            <person name="Li S."/>
            <person name="Jiang F."/>
            <person name="Yin L."/>
            <person name="Zhang G."/>
            <person name="Qian W."/>
            <person name="Fan W."/>
        </authorList>
    </citation>
    <scope>NUCLEOTIDE SEQUENCE [LARGE SCALE GENOMIC DNA]</scope>
    <source>
        <strain evidence="11">SZHN2017</strain>
        <tissue evidence="11">Muscle</tissue>
    </source>
</reference>
<dbReference type="PIRSF" id="PIRSF000127">
    <property type="entry name" value="Xanthine_DH"/>
    <property type="match status" value="1"/>
</dbReference>
<dbReference type="InterPro" id="IPR036318">
    <property type="entry name" value="FAD-bd_PCMH-like_sf"/>
</dbReference>
<evidence type="ECO:0000256" key="3">
    <source>
        <dbReference type="ARBA" id="ARBA00022714"/>
    </source>
</evidence>
<comment type="cofactor">
    <cofactor evidence="6">
        <name>[2Fe-2S] cluster</name>
        <dbReference type="ChEBI" id="CHEBI:190135"/>
    </cofactor>
</comment>
<dbReference type="FunFam" id="3.30.465.10:FF:000004">
    <property type="entry name" value="Xanthine dehydrogenase/oxidase"/>
    <property type="match status" value="1"/>
</dbReference>
<organism evidence="11 12">
    <name type="scientific">Pomacea canaliculata</name>
    <name type="common">Golden apple snail</name>
    <dbReference type="NCBI Taxonomy" id="400727"/>
    <lineage>
        <taxon>Eukaryota</taxon>
        <taxon>Metazoa</taxon>
        <taxon>Spiralia</taxon>
        <taxon>Lophotrochozoa</taxon>
        <taxon>Mollusca</taxon>
        <taxon>Gastropoda</taxon>
        <taxon>Caenogastropoda</taxon>
        <taxon>Architaenioglossa</taxon>
        <taxon>Ampullarioidea</taxon>
        <taxon>Ampullariidae</taxon>
        <taxon>Pomacea</taxon>
    </lineage>
</organism>
<dbReference type="Pfam" id="PF01315">
    <property type="entry name" value="Ald_Xan_dh_C"/>
    <property type="match status" value="1"/>
</dbReference>
<dbReference type="Gene3D" id="3.30.390.50">
    <property type="entry name" value="CO dehydrogenase flavoprotein, C-terminal domain"/>
    <property type="match status" value="1"/>
</dbReference>
<feature type="binding site" evidence="8">
    <location>
        <begin position="87"/>
        <end position="91"/>
    </location>
    <ligand>
        <name>FAD</name>
        <dbReference type="ChEBI" id="CHEBI:57692"/>
    </ligand>
</feature>
<dbReference type="SMART" id="SM01092">
    <property type="entry name" value="CO_deh_flav_C"/>
    <property type="match status" value="1"/>
</dbReference>
<evidence type="ECO:0000256" key="1">
    <source>
        <dbReference type="ARBA" id="ARBA00001974"/>
    </source>
</evidence>
<evidence type="ECO:0000256" key="2">
    <source>
        <dbReference type="ARBA" id="ARBA00006849"/>
    </source>
</evidence>
<dbReference type="AlphaFoldDB" id="A0A2T7NYJ2"/>
<dbReference type="InterPro" id="IPR036683">
    <property type="entry name" value="CO_DH_flav_C_dom_sf"/>
</dbReference>
<dbReference type="SMART" id="SM01008">
    <property type="entry name" value="Ald_Xan_dh_C"/>
    <property type="match status" value="1"/>
</dbReference>
<dbReference type="InterPro" id="IPR036856">
    <property type="entry name" value="Ald_Oxase/Xan_DH_a/b_sf"/>
</dbReference>
<feature type="binding site" evidence="8">
    <location>
        <position position="539"/>
    </location>
    <ligand>
        <name>substrate</name>
    </ligand>
</feature>
<evidence type="ECO:0000256" key="4">
    <source>
        <dbReference type="ARBA" id="ARBA00023002"/>
    </source>
</evidence>
<comment type="caution">
    <text evidence="11">The sequence shown here is derived from an EMBL/GenBank/DDBJ whole genome shotgun (WGS) entry which is preliminary data.</text>
</comment>
<protein>
    <recommendedName>
        <fullName evidence="10">FAD-binding PCMH-type domain-containing protein</fullName>
    </recommendedName>
</protein>
<dbReference type="Gene3D" id="3.30.365.10">
    <property type="entry name" value="Aldehyde oxidase/xanthine dehydrogenase, molybdopterin binding domain"/>
    <property type="match status" value="5"/>
</dbReference>
<dbReference type="InterPro" id="IPR037165">
    <property type="entry name" value="AldOxase/xan_DH_Mopterin-bd_sf"/>
</dbReference>
<evidence type="ECO:0000256" key="7">
    <source>
        <dbReference type="PIRSR" id="PIRSR000127-1"/>
    </source>
</evidence>
<keyword evidence="8" id="KW-0274">FAD</keyword>
<keyword evidence="3" id="KW-0001">2Fe-2S</keyword>
<feature type="binding site" evidence="9">
    <location>
        <position position="535"/>
    </location>
    <ligand>
        <name>Mo-molybdopterin</name>
        <dbReference type="ChEBI" id="CHEBI:71302"/>
    </ligand>
    <ligandPart>
        <name>Mo</name>
        <dbReference type="ChEBI" id="CHEBI:28685"/>
    </ligandPart>
</feature>
<dbReference type="OrthoDB" id="8300278at2759"/>
<dbReference type="SUPFAM" id="SSF54665">
    <property type="entry name" value="CO dehydrogenase molybdoprotein N-domain-like"/>
    <property type="match status" value="1"/>
</dbReference>
<dbReference type="SUPFAM" id="SSF56003">
    <property type="entry name" value="Molybdenum cofactor-binding domain"/>
    <property type="match status" value="1"/>
</dbReference>
<feature type="binding site" evidence="8">
    <location>
        <position position="100"/>
    </location>
    <ligand>
        <name>FAD</name>
        <dbReference type="ChEBI" id="CHEBI:57692"/>
    </ligand>
</feature>
<keyword evidence="9" id="KW-0479">Metal-binding</keyword>
<keyword evidence="8" id="KW-0285">Flavoprotein</keyword>
<dbReference type="STRING" id="400727.A0A2T7NYJ2"/>
<dbReference type="GO" id="GO:0051537">
    <property type="term" value="F:2 iron, 2 sulfur cluster binding"/>
    <property type="evidence" value="ECO:0007669"/>
    <property type="project" value="UniProtKB-KW"/>
</dbReference>
<keyword evidence="12" id="KW-1185">Reference proteome</keyword>
<dbReference type="FunFam" id="3.30.365.10:FF:000004">
    <property type="entry name" value="Xanthine dehydrogenase oxidase"/>
    <property type="match status" value="1"/>
</dbReference>
<feature type="domain" description="FAD-binding PCMH-type" evidence="10">
    <location>
        <begin position="1"/>
        <end position="155"/>
    </location>
</feature>
<evidence type="ECO:0000256" key="6">
    <source>
        <dbReference type="ARBA" id="ARBA00034078"/>
    </source>
</evidence>
<comment type="cofactor">
    <cofactor evidence="9">
        <name>Mo-molybdopterin</name>
        <dbReference type="ChEBI" id="CHEBI:71302"/>
    </cofactor>
    <text evidence="9">Binds 1 Mo-molybdopterin (Mo-MPT) cofactor per subunit.</text>
</comment>
<feature type="binding site" evidence="9">
    <location>
        <position position="504"/>
    </location>
    <ligand>
        <name>Mo-molybdopterin</name>
        <dbReference type="ChEBI" id="CHEBI:71302"/>
    </ligand>
    <ligandPart>
        <name>Mo</name>
        <dbReference type="ChEBI" id="CHEBI:28685"/>
    </ligandPart>
</feature>
<gene>
    <name evidence="11" type="ORF">C0Q70_13894</name>
</gene>